<dbReference type="PANTHER" id="PTHR43441">
    <property type="entry name" value="RIBOSOMAL-PROTEIN-SERINE ACETYLTRANSFERASE"/>
    <property type="match status" value="1"/>
</dbReference>
<evidence type="ECO:0000259" key="1">
    <source>
        <dbReference type="PROSITE" id="PS51186"/>
    </source>
</evidence>
<proteinExistence type="predicted"/>
<name>A0A2A7U0Y3_EDWTA</name>
<accession>A0A2A7U0Y3</accession>
<dbReference type="EMBL" id="PDDV01000013">
    <property type="protein sequence ID" value="PEH71960.1"/>
    <property type="molecule type" value="Genomic_DNA"/>
</dbReference>
<dbReference type="InterPro" id="IPR000182">
    <property type="entry name" value="GNAT_dom"/>
</dbReference>
<reference evidence="3" key="1">
    <citation type="submission" date="2017-09" db="EMBL/GenBank/DDBJ databases">
        <title>FDA dAtabase for Regulatory Grade micrObial Sequences (FDA-ARGOS): Supporting development and validation of Infectious Disease Dx tests.</title>
        <authorList>
            <person name="Goldberg B."/>
            <person name="Campos J."/>
            <person name="Tallon L."/>
            <person name="Sadzewicz L."/>
            <person name="Ott S."/>
            <person name="Zhao X."/>
            <person name="Nagaraj S."/>
            <person name="Vavikolanu K."/>
            <person name="Aluvathingal J."/>
            <person name="Nadendla S."/>
            <person name="Geyer C."/>
            <person name="Sichtig H."/>
        </authorList>
    </citation>
    <scope>NUCLEOTIDE SEQUENCE [LARGE SCALE GENOMIC DNA]</scope>
    <source>
        <strain evidence="3">FDAARGOS_370</strain>
    </source>
</reference>
<dbReference type="OrthoDB" id="9784707at2"/>
<dbReference type="GeneID" id="93124899"/>
<keyword evidence="2" id="KW-0808">Transferase</keyword>
<dbReference type="Gene3D" id="3.40.630.30">
    <property type="match status" value="1"/>
</dbReference>
<dbReference type="AlphaFoldDB" id="A0A2A7U0Y3"/>
<organism evidence="2 3">
    <name type="scientific">Edwardsiella tarda</name>
    <dbReference type="NCBI Taxonomy" id="636"/>
    <lineage>
        <taxon>Bacteria</taxon>
        <taxon>Pseudomonadati</taxon>
        <taxon>Pseudomonadota</taxon>
        <taxon>Gammaproteobacteria</taxon>
        <taxon>Enterobacterales</taxon>
        <taxon>Hafniaceae</taxon>
        <taxon>Edwardsiella</taxon>
    </lineage>
</organism>
<evidence type="ECO:0000313" key="2">
    <source>
        <dbReference type="EMBL" id="PEH71960.1"/>
    </source>
</evidence>
<sequence>MQHTILLAGPELYLIPAHPRFAQALFTLVEQNREHLCRFLSWPHSMAHVDNLTQTLHAQAEAHQAGSARHYVIHYQQHCVGVISLNSIDLQRRCAPIGYWLAQPYQGKGLVSASLQALMRHYVAQREVTRFVIQCISVNLRSNAVARRNGFTLVETRHQACELEGVRYDQNTYLRRFD</sequence>
<dbReference type="GO" id="GO:0005737">
    <property type="term" value="C:cytoplasm"/>
    <property type="evidence" value="ECO:0007669"/>
    <property type="project" value="TreeGrafter"/>
</dbReference>
<dbReference type="PROSITE" id="PS51186">
    <property type="entry name" value="GNAT"/>
    <property type="match status" value="1"/>
</dbReference>
<feature type="domain" description="N-acetyltransferase" evidence="1">
    <location>
        <begin position="23"/>
        <end position="178"/>
    </location>
</feature>
<dbReference type="Pfam" id="PF13302">
    <property type="entry name" value="Acetyltransf_3"/>
    <property type="match status" value="1"/>
</dbReference>
<dbReference type="RefSeq" id="WP_005288942.1">
    <property type="nucleotide sequence ID" value="NZ_AP028090.1"/>
</dbReference>
<dbReference type="STRING" id="636.AAW15_04240"/>
<dbReference type="PANTHER" id="PTHR43441:SF11">
    <property type="entry name" value="RIBOSOMAL-PROTEIN-SERINE ACETYLTRANSFERASE"/>
    <property type="match status" value="1"/>
</dbReference>
<protein>
    <submittedName>
        <fullName evidence="2">GNAT family N-acetyltransferase</fullName>
    </submittedName>
</protein>
<dbReference type="Proteomes" id="UP000219788">
    <property type="component" value="Unassembled WGS sequence"/>
</dbReference>
<dbReference type="GO" id="GO:1990189">
    <property type="term" value="F:protein N-terminal-serine acetyltransferase activity"/>
    <property type="evidence" value="ECO:0007669"/>
    <property type="project" value="TreeGrafter"/>
</dbReference>
<dbReference type="InterPro" id="IPR051908">
    <property type="entry name" value="Ribosomal_N-acetyltransferase"/>
</dbReference>
<evidence type="ECO:0000313" key="3">
    <source>
        <dbReference type="Proteomes" id="UP000219788"/>
    </source>
</evidence>
<dbReference type="InterPro" id="IPR016181">
    <property type="entry name" value="Acyl_CoA_acyltransferase"/>
</dbReference>
<comment type="caution">
    <text evidence="2">The sequence shown here is derived from an EMBL/GenBank/DDBJ whole genome shotgun (WGS) entry which is preliminary data.</text>
</comment>
<gene>
    <name evidence="2" type="ORF">CRM76_08515</name>
</gene>
<dbReference type="GO" id="GO:0008999">
    <property type="term" value="F:protein-N-terminal-alanine acetyltransferase activity"/>
    <property type="evidence" value="ECO:0007669"/>
    <property type="project" value="TreeGrafter"/>
</dbReference>
<dbReference type="SUPFAM" id="SSF55729">
    <property type="entry name" value="Acyl-CoA N-acyltransferases (Nat)"/>
    <property type="match status" value="1"/>
</dbReference>